<evidence type="ECO:0000313" key="1">
    <source>
        <dbReference type="EMBL" id="WFN57037.1"/>
    </source>
</evidence>
<protein>
    <submittedName>
        <fullName evidence="1">Uncharacterized protein</fullName>
    </submittedName>
</protein>
<name>A0ABY8GAU9_9GAMM</name>
<keyword evidence="2" id="KW-1185">Reference proteome</keyword>
<sequence>MMNHPLSCIYSSPGTGEKGWRVLAGSMRRTGHSLAYGGLSRLCQVVMAAWYVAGGGR</sequence>
<accession>A0ABY8GAU9</accession>
<proteinExistence type="predicted"/>
<evidence type="ECO:0000313" key="2">
    <source>
        <dbReference type="Proteomes" id="UP001219630"/>
    </source>
</evidence>
<dbReference type="RefSeq" id="WP_164512956.1">
    <property type="nucleotide sequence ID" value="NZ_CP114280.1"/>
</dbReference>
<reference evidence="1 2" key="1">
    <citation type="submission" date="2022-12" db="EMBL/GenBank/DDBJ databases">
        <title>Complete genome sequencing of Dickeya lacustris type strain LMG30899.</title>
        <authorList>
            <person name="Dobhal S."/>
            <person name="Arizala D."/>
            <person name="Arif M."/>
        </authorList>
    </citation>
    <scope>NUCLEOTIDE SEQUENCE [LARGE SCALE GENOMIC DNA]</scope>
    <source>
        <strain evidence="1 2">LMG30899</strain>
    </source>
</reference>
<dbReference type="Proteomes" id="UP001219630">
    <property type="component" value="Chromosome"/>
</dbReference>
<dbReference type="EMBL" id="CP114280">
    <property type="protein sequence ID" value="WFN57037.1"/>
    <property type="molecule type" value="Genomic_DNA"/>
</dbReference>
<organism evidence="1 2">
    <name type="scientific">Dickeya lacustris</name>
    <dbReference type="NCBI Taxonomy" id="2259638"/>
    <lineage>
        <taxon>Bacteria</taxon>
        <taxon>Pseudomonadati</taxon>
        <taxon>Pseudomonadota</taxon>
        <taxon>Gammaproteobacteria</taxon>
        <taxon>Enterobacterales</taxon>
        <taxon>Pectobacteriaceae</taxon>
        <taxon>Dickeya</taxon>
    </lineage>
</organism>
<gene>
    <name evidence="1" type="ORF">O1Q98_07415</name>
</gene>